<feature type="chain" id="PRO_5011958562" evidence="1">
    <location>
        <begin position="37"/>
        <end position="150"/>
    </location>
</feature>
<dbReference type="Proteomes" id="UP000186684">
    <property type="component" value="Unassembled WGS sequence"/>
</dbReference>
<reference evidence="4" key="1">
    <citation type="submission" date="2017-01" db="EMBL/GenBank/DDBJ databases">
        <authorList>
            <person name="Varghese N."/>
            <person name="Submissions S."/>
        </authorList>
    </citation>
    <scope>NUCLEOTIDE SEQUENCE [LARGE SCALE GENOMIC DNA]</scope>
    <source>
        <strain evidence="4">DSM 29430</strain>
    </source>
</reference>
<accession>A0A1N7NBA8</accession>
<dbReference type="Pfam" id="PF07883">
    <property type="entry name" value="Cupin_2"/>
    <property type="match status" value="1"/>
</dbReference>
<name>A0A1N7NBA8_9RHOB</name>
<protein>
    <submittedName>
        <fullName evidence="3">Cupin domain-containing protein</fullName>
    </submittedName>
</protein>
<organism evidence="3 4">
    <name type="scientific">Roseivivax lentus</name>
    <dbReference type="NCBI Taxonomy" id="633194"/>
    <lineage>
        <taxon>Bacteria</taxon>
        <taxon>Pseudomonadati</taxon>
        <taxon>Pseudomonadota</taxon>
        <taxon>Alphaproteobacteria</taxon>
        <taxon>Rhodobacterales</taxon>
        <taxon>Roseobacteraceae</taxon>
        <taxon>Roseivivax</taxon>
    </lineage>
</organism>
<gene>
    <name evidence="3" type="ORF">SAMN05421759_107158</name>
</gene>
<evidence type="ECO:0000313" key="4">
    <source>
        <dbReference type="Proteomes" id="UP000186684"/>
    </source>
</evidence>
<dbReference type="SUPFAM" id="SSF51182">
    <property type="entry name" value="RmlC-like cupins"/>
    <property type="match status" value="1"/>
</dbReference>
<dbReference type="InterPro" id="IPR014710">
    <property type="entry name" value="RmlC-like_jellyroll"/>
</dbReference>
<feature type="signal peptide" evidence="1">
    <location>
        <begin position="1"/>
        <end position="36"/>
    </location>
</feature>
<evidence type="ECO:0000313" key="3">
    <source>
        <dbReference type="EMBL" id="SIS95570.1"/>
    </source>
</evidence>
<feature type="domain" description="Cupin type-2" evidence="2">
    <location>
        <begin position="76"/>
        <end position="143"/>
    </location>
</feature>
<dbReference type="Gene3D" id="2.60.120.10">
    <property type="entry name" value="Jelly Rolls"/>
    <property type="match status" value="1"/>
</dbReference>
<evidence type="ECO:0000256" key="1">
    <source>
        <dbReference type="SAM" id="SignalP"/>
    </source>
</evidence>
<dbReference type="STRING" id="633194.SAMN05421759_107158"/>
<keyword evidence="1" id="KW-0732">Signal</keyword>
<proteinExistence type="predicted"/>
<dbReference type="InterPro" id="IPR013096">
    <property type="entry name" value="Cupin_2"/>
</dbReference>
<keyword evidence="4" id="KW-1185">Reference proteome</keyword>
<evidence type="ECO:0000259" key="2">
    <source>
        <dbReference type="Pfam" id="PF07883"/>
    </source>
</evidence>
<dbReference type="InterPro" id="IPR011051">
    <property type="entry name" value="RmlC_Cupin_sf"/>
</dbReference>
<sequence>MKTLATRSNFRTCFPRVSVIASATLAFSAFSASSSAAEEHFPTEHAGLQVEELAVVSAASMERQLGLEGRILLARRITIEPGGQIARHGHETVPGIVFMESGSWTEGTPDREIVHSAGDTFIEDADTTHWFYNRGDEPASGLVFDIKPAG</sequence>
<dbReference type="EMBL" id="FTOQ01000007">
    <property type="protein sequence ID" value="SIS95570.1"/>
    <property type="molecule type" value="Genomic_DNA"/>
</dbReference>
<dbReference type="AlphaFoldDB" id="A0A1N7NBA8"/>